<dbReference type="Gene3D" id="1.20.1640.10">
    <property type="entry name" value="Multidrug efflux transporter AcrB transmembrane domain"/>
    <property type="match status" value="2"/>
</dbReference>
<dbReference type="Proteomes" id="UP000063699">
    <property type="component" value="Chromosome"/>
</dbReference>
<dbReference type="InterPro" id="IPR000731">
    <property type="entry name" value="SSD"/>
</dbReference>
<evidence type="ECO:0000256" key="3">
    <source>
        <dbReference type="ARBA" id="ARBA00022475"/>
    </source>
</evidence>
<proteinExistence type="inferred from homology"/>
<dbReference type="SUPFAM" id="SSF82866">
    <property type="entry name" value="Multidrug efflux transporter AcrB transmembrane domain"/>
    <property type="match status" value="2"/>
</dbReference>
<evidence type="ECO:0000256" key="4">
    <source>
        <dbReference type="ARBA" id="ARBA00022692"/>
    </source>
</evidence>
<protein>
    <submittedName>
        <fullName evidence="9">MMPL domain-containing protein</fullName>
    </submittedName>
</protein>
<dbReference type="PROSITE" id="PS50156">
    <property type="entry name" value="SSD"/>
    <property type="match status" value="1"/>
</dbReference>
<feature type="transmembrane region" description="Helical" evidence="7">
    <location>
        <begin position="14"/>
        <end position="35"/>
    </location>
</feature>
<keyword evidence="4 7" id="KW-0812">Transmembrane</keyword>
<dbReference type="EMBL" id="CP012752">
    <property type="protein sequence ID" value="ALG14407.1"/>
    <property type="molecule type" value="Genomic_DNA"/>
</dbReference>
<organism evidence="9 10">
    <name type="scientific">Kibdelosporangium phytohabitans</name>
    <dbReference type="NCBI Taxonomy" id="860235"/>
    <lineage>
        <taxon>Bacteria</taxon>
        <taxon>Bacillati</taxon>
        <taxon>Actinomycetota</taxon>
        <taxon>Actinomycetes</taxon>
        <taxon>Pseudonocardiales</taxon>
        <taxon>Pseudonocardiaceae</taxon>
        <taxon>Kibdelosporangium</taxon>
    </lineage>
</organism>
<dbReference type="InterPro" id="IPR004869">
    <property type="entry name" value="MMPL_dom"/>
</dbReference>
<comment type="subcellular location">
    <subcellularLocation>
        <location evidence="1">Cell membrane</location>
        <topology evidence="1">Multi-pass membrane protein</topology>
    </subcellularLocation>
</comment>
<evidence type="ECO:0000313" key="9">
    <source>
        <dbReference type="EMBL" id="ALG14407.1"/>
    </source>
</evidence>
<reference evidence="9 10" key="1">
    <citation type="submission" date="2015-07" db="EMBL/GenBank/DDBJ databases">
        <title>Genome sequencing of Kibdelosporangium phytohabitans.</title>
        <authorList>
            <person name="Qin S."/>
            <person name="Xing K."/>
        </authorList>
    </citation>
    <scope>NUCLEOTIDE SEQUENCE [LARGE SCALE GENOMIC DNA]</scope>
    <source>
        <strain evidence="9 10">KLBMP1111</strain>
    </source>
</reference>
<dbReference type="STRING" id="860235.AOZ06_52795"/>
<feature type="transmembrane region" description="Helical" evidence="7">
    <location>
        <begin position="365"/>
        <end position="390"/>
    </location>
</feature>
<dbReference type="InterPro" id="IPR050545">
    <property type="entry name" value="Mycobact_MmpL"/>
</dbReference>
<gene>
    <name evidence="9" type="ORF">AOZ06_52795</name>
</gene>
<feature type="transmembrane region" description="Helical" evidence="7">
    <location>
        <begin position="576"/>
        <end position="596"/>
    </location>
</feature>
<feature type="transmembrane region" description="Helical" evidence="7">
    <location>
        <begin position="230"/>
        <end position="252"/>
    </location>
</feature>
<accession>A0A0N7F5J5</accession>
<feature type="domain" description="SSD" evidence="8">
    <location>
        <begin position="200"/>
        <end position="329"/>
    </location>
</feature>
<evidence type="ECO:0000313" key="10">
    <source>
        <dbReference type="Proteomes" id="UP000063699"/>
    </source>
</evidence>
<dbReference type="OrthoDB" id="7051771at2"/>
<feature type="transmembrane region" description="Helical" evidence="7">
    <location>
        <begin position="645"/>
        <end position="664"/>
    </location>
</feature>
<keyword evidence="5 7" id="KW-1133">Transmembrane helix</keyword>
<feature type="transmembrane region" description="Helical" evidence="7">
    <location>
        <begin position="617"/>
        <end position="639"/>
    </location>
</feature>
<dbReference type="Pfam" id="PF03176">
    <property type="entry name" value="MMPL"/>
    <property type="match status" value="2"/>
</dbReference>
<dbReference type="PANTHER" id="PTHR33406">
    <property type="entry name" value="MEMBRANE PROTEIN MJ1562-RELATED"/>
    <property type="match status" value="1"/>
</dbReference>
<keyword evidence="10" id="KW-1185">Reference proteome</keyword>
<feature type="transmembrane region" description="Helical" evidence="7">
    <location>
        <begin position="538"/>
        <end position="556"/>
    </location>
</feature>
<evidence type="ECO:0000256" key="5">
    <source>
        <dbReference type="ARBA" id="ARBA00022989"/>
    </source>
</evidence>
<dbReference type="PANTHER" id="PTHR33406:SF11">
    <property type="entry name" value="MEMBRANE PROTEIN SCO6666-RELATED"/>
    <property type="match status" value="1"/>
</dbReference>
<comment type="similarity">
    <text evidence="2">Belongs to the resistance-nodulation-cell division (RND) (TC 2.A.6) family. MmpL subfamily.</text>
</comment>
<dbReference type="KEGG" id="kphy:AOZ06_52795"/>
<evidence type="ECO:0000256" key="1">
    <source>
        <dbReference type="ARBA" id="ARBA00004651"/>
    </source>
</evidence>
<feature type="transmembrane region" description="Helical" evidence="7">
    <location>
        <begin position="279"/>
        <end position="298"/>
    </location>
</feature>
<dbReference type="AlphaFoldDB" id="A0A0N7F5J5"/>
<evidence type="ECO:0000256" key="6">
    <source>
        <dbReference type="ARBA" id="ARBA00023136"/>
    </source>
</evidence>
<dbReference type="GO" id="GO:0005886">
    <property type="term" value="C:plasma membrane"/>
    <property type="evidence" value="ECO:0007669"/>
    <property type="project" value="UniProtKB-SubCell"/>
</dbReference>
<feature type="transmembrane region" description="Helical" evidence="7">
    <location>
        <begin position="304"/>
        <end position="330"/>
    </location>
</feature>
<keyword evidence="6 7" id="KW-0472">Membrane</keyword>
<evidence type="ECO:0000256" key="7">
    <source>
        <dbReference type="SAM" id="Phobius"/>
    </source>
</evidence>
<evidence type="ECO:0000256" key="2">
    <source>
        <dbReference type="ARBA" id="ARBA00010157"/>
    </source>
</evidence>
<feature type="transmembrane region" description="Helical" evidence="7">
    <location>
        <begin position="511"/>
        <end position="533"/>
    </location>
</feature>
<name>A0A0N7F5J5_9PSEU</name>
<evidence type="ECO:0000259" key="8">
    <source>
        <dbReference type="PROSITE" id="PS50156"/>
    </source>
</evidence>
<feature type="transmembrane region" description="Helical" evidence="7">
    <location>
        <begin position="180"/>
        <end position="210"/>
    </location>
</feature>
<sequence>MFNRWGMVAHRRRWTVLVAVVALAVIGGLWGLGVFDRMKQGGYYDESSQSAEARRIAEQTLGQRESDVVVIYDAGDGKSVDDPTVAARVVGKLNALPADAVKQRVSYWETKNPALADAGKRYGLVTITLTGNDENARLANYERIKDGFAVDGLRDRVAGTTAMEHTISERSKSDLTTAEAISLPVVLVLLLLIFGSVVAALLPVLVGGLAILGSLGVLNALSYAVDVNNFAINVATLLGLGLAIDYGLFAVGRFREELADGRGTSEAVRRMVATAGRTIAFSATLLVIALAGLLVFPLDFLRSMAYGGMSAVAIAALISLTLLPALLSILGPRVDKLSLPWRRDKQVRDPRGLARLGRAVMRKPVLFALPILAVLVVLALPFSGVSFGAVTEKQLPADDPTRQAVETINRNFPAAGNNTAEIVVRGNADVEQFVSQVNEVPGVRQAAVVAGQDGVVLIRAQLDGEAVGDAARQAVDGLRALPQPGGSHVLVGGLTAEVTDANKSIVDNAPLMVGILAGATLVLMFLAFGSVLLPIKAVLMSALSLSATYGVLVFVFQSGHGADLLGITPQPLQAGMFVLIGAVVFGLSTDYETFLLSRMVEARHSGMSTPDAIQTGLVRTGRMISAAALLLIVVTGAFALSELSMMRFVGVGMIVALILDATFVRMTLVPAIMRLLGDTIWWAPKFLRKLQQRAHLGEVSDPDARQLQKV</sequence>
<keyword evidence="3" id="KW-1003">Cell membrane</keyword>